<dbReference type="AlphaFoldDB" id="A0AAW9SJF1"/>
<name>A0AAW9SJF1_9BACT</name>
<dbReference type="RefSeq" id="WP_346823743.1">
    <property type="nucleotide sequence ID" value="NZ_JBDKWZ010000018.1"/>
</dbReference>
<evidence type="ECO:0000256" key="1">
    <source>
        <dbReference type="SAM" id="SignalP"/>
    </source>
</evidence>
<dbReference type="Proteomes" id="UP001403385">
    <property type="component" value="Unassembled WGS sequence"/>
</dbReference>
<feature type="chain" id="PRO_5043611898" evidence="1">
    <location>
        <begin position="22"/>
        <end position="254"/>
    </location>
</feature>
<keyword evidence="3" id="KW-1185">Reference proteome</keyword>
<accession>A0AAW9SJF1</accession>
<protein>
    <submittedName>
        <fullName evidence="2">Uncharacterized protein</fullName>
    </submittedName>
</protein>
<comment type="caution">
    <text evidence="2">The sequence shown here is derived from an EMBL/GenBank/DDBJ whole genome shotgun (WGS) entry which is preliminary data.</text>
</comment>
<organism evidence="2 3">
    <name type="scientific">Rapidithrix thailandica</name>
    <dbReference type="NCBI Taxonomy" id="413964"/>
    <lineage>
        <taxon>Bacteria</taxon>
        <taxon>Pseudomonadati</taxon>
        <taxon>Bacteroidota</taxon>
        <taxon>Cytophagia</taxon>
        <taxon>Cytophagales</taxon>
        <taxon>Flammeovirgaceae</taxon>
        <taxon>Rapidithrix</taxon>
    </lineage>
</organism>
<reference evidence="2 3" key="1">
    <citation type="submission" date="2024-04" db="EMBL/GenBank/DDBJ databases">
        <title>Novel genus in family Flammeovirgaceae.</title>
        <authorList>
            <person name="Nguyen T.H."/>
            <person name="Vuong T.Q."/>
            <person name="Le H."/>
            <person name="Kim S.-G."/>
        </authorList>
    </citation>
    <scope>NUCLEOTIDE SEQUENCE [LARGE SCALE GENOMIC DNA]</scope>
    <source>
        <strain evidence="2 3">JCM 23209</strain>
    </source>
</reference>
<gene>
    <name evidence="2" type="ORF">AAG747_23775</name>
</gene>
<evidence type="ECO:0000313" key="3">
    <source>
        <dbReference type="Proteomes" id="UP001403385"/>
    </source>
</evidence>
<dbReference type="EMBL" id="JBDKWZ010000018">
    <property type="protein sequence ID" value="MEN7550961.1"/>
    <property type="molecule type" value="Genomic_DNA"/>
</dbReference>
<proteinExistence type="predicted"/>
<keyword evidence="1" id="KW-0732">Signal</keyword>
<sequence length="254" mass="27745">MKKTLLYLILTLLWSSTYLSAEPTRLVVRAKAKDAKFIGSSIGGAMVIVRDGTTNELLAKGLTKGSTGNTTVLMREAHQRFKPLTDDNTAKFETSLDIDAPTFVTVEVIAPYSKRQAAVTSSTQLWLIPGKHIDGDGLILEIPGVVIDILSPQTHERIPLQNNMQLEIKANVVMMCGCPVQEKGIWDAKDFEVMAVLKKGDQVHNIPLKITHKTSTFSAMATLSEGGTYDLTVYAYSAKTGNTGVDKTSFILQE</sequence>
<feature type="signal peptide" evidence="1">
    <location>
        <begin position="1"/>
        <end position="21"/>
    </location>
</feature>
<evidence type="ECO:0000313" key="2">
    <source>
        <dbReference type="EMBL" id="MEN7550961.1"/>
    </source>
</evidence>